<organism evidence="2 3">
    <name type="scientific">Streptomyces cahuitamycinicus</name>
    <dbReference type="NCBI Taxonomy" id="2070367"/>
    <lineage>
        <taxon>Bacteria</taxon>
        <taxon>Bacillati</taxon>
        <taxon>Actinomycetota</taxon>
        <taxon>Actinomycetes</taxon>
        <taxon>Kitasatosporales</taxon>
        <taxon>Streptomycetaceae</taxon>
        <taxon>Streptomyces</taxon>
    </lineage>
</organism>
<evidence type="ECO:0000313" key="2">
    <source>
        <dbReference type="EMBL" id="PNG20399.1"/>
    </source>
</evidence>
<evidence type="ECO:0000313" key="3">
    <source>
        <dbReference type="Proteomes" id="UP000235943"/>
    </source>
</evidence>
<dbReference type="InterPro" id="IPR036162">
    <property type="entry name" value="Resolvase-like_N_sf"/>
</dbReference>
<dbReference type="Pfam" id="PF00239">
    <property type="entry name" value="Resolvase"/>
    <property type="match status" value="1"/>
</dbReference>
<dbReference type="InterPro" id="IPR050639">
    <property type="entry name" value="SSR_resolvase"/>
</dbReference>
<dbReference type="CDD" id="cd00338">
    <property type="entry name" value="Ser_Recombinase"/>
    <property type="match status" value="1"/>
</dbReference>
<name>A0A2N8TN40_9ACTN</name>
<proteinExistence type="predicted"/>
<dbReference type="SUPFAM" id="SSF53041">
    <property type="entry name" value="Resolvase-like"/>
    <property type="match status" value="1"/>
</dbReference>
<accession>A0A2N8TN40</accession>
<reference evidence="2 3" key="1">
    <citation type="submission" date="2018-01" db="EMBL/GenBank/DDBJ databases">
        <title>Draft genome sequence of Streptomyces sp. 13K301.</title>
        <authorList>
            <person name="Sahin N."/>
            <person name="Saygin H."/>
            <person name="Ay H."/>
        </authorList>
    </citation>
    <scope>NUCLEOTIDE SEQUENCE [LARGE SCALE GENOMIC DNA]</scope>
    <source>
        <strain evidence="2 3">13K301</strain>
    </source>
</reference>
<dbReference type="Pfam" id="PF13408">
    <property type="entry name" value="Zn_ribbon_recom"/>
    <property type="match status" value="1"/>
</dbReference>
<dbReference type="Pfam" id="PF07508">
    <property type="entry name" value="Recombinase"/>
    <property type="match status" value="1"/>
</dbReference>
<dbReference type="InterPro" id="IPR006119">
    <property type="entry name" value="Resolv_N"/>
</dbReference>
<dbReference type="Gene3D" id="3.40.50.1390">
    <property type="entry name" value="Resolvase, N-terminal catalytic domain"/>
    <property type="match status" value="1"/>
</dbReference>
<dbReference type="OrthoDB" id="4500247at2"/>
<dbReference type="SMART" id="SM00857">
    <property type="entry name" value="Resolvase"/>
    <property type="match status" value="1"/>
</dbReference>
<evidence type="ECO:0000259" key="1">
    <source>
        <dbReference type="PROSITE" id="PS51737"/>
    </source>
</evidence>
<dbReference type="AlphaFoldDB" id="A0A2N8TN40"/>
<dbReference type="InterPro" id="IPR025827">
    <property type="entry name" value="Zn_ribbon_recom_dom"/>
</dbReference>
<dbReference type="PROSITE" id="PS51737">
    <property type="entry name" value="RECOMBINASE_DNA_BIND"/>
    <property type="match status" value="1"/>
</dbReference>
<dbReference type="PANTHER" id="PTHR30461">
    <property type="entry name" value="DNA-INVERTASE FROM LAMBDOID PROPHAGE"/>
    <property type="match status" value="1"/>
</dbReference>
<dbReference type="GO" id="GO:0000150">
    <property type="term" value="F:DNA strand exchange activity"/>
    <property type="evidence" value="ECO:0007669"/>
    <property type="project" value="InterPro"/>
</dbReference>
<keyword evidence="3" id="KW-1185">Reference proteome</keyword>
<dbReference type="InterPro" id="IPR011109">
    <property type="entry name" value="DNA_bind_recombinase_dom"/>
</dbReference>
<dbReference type="PANTHER" id="PTHR30461:SF23">
    <property type="entry name" value="DNA RECOMBINASE-RELATED"/>
    <property type="match status" value="1"/>
</dbReference>
<gene>
    <name evidence="2" type="ORF">C1J00_20470</name>
</gene>
<feature type="domain" description="Recombinase" evidence="1">
    <location>
        <begin position="196"/>
        <end position="306"/>
    </location>
</feature>
<sequence>MSRYCWDSYALHATLKQGGAGGVHLKSNDQLVPVVAYARISADLARDAHGVSDQHRVNDETATMLGLKIVHYYTDNDLSAAKADVVRPDFEAMLRALKLGRMPDGQAVRGAIVVADDRLVRRVGDYERFVDALTHEDGRVYADVKGFKDLYNEDVESMGLFGVVISKAEVRKIKRRTRRSHRRRAEQGIPVGGTRPFGWDDDKRTLRPEEAEKLAQAARDVIAGKSLHSILLQWREEGVRTVHGNPWSSRALKLALWNPRLCGWRKLNGELVRNADGVPVVGQWQSIITPKEWMAIDALFTARIKPNVMADGTLTDYRTPSHLLTGILRCGKPKEDGQICNAPMRVSSRKKLTGGYIYQCPSRPMGGCGGSGRNGSKVDEYITEMVLAKLEERAAVSKQADSEWGGEAELERLIKKQKTMLQKWQEDLISDELFFPENHKMEVRIKELRKERTEHALAAQRASKVTADVRQRWFSGDLDMAQKRALIREALHAVIVLPVGGGGRRPFNPDLLVPKWIEG</sequence>
<dbReference type="Gene3D" id="3.90.1750.20">
    <property type="entry name" value="Putative Large Serine Recombinase, Chain B, Domain 2"/>
    <property type="match status" value="1"/>
</dbReference>
<dbReference type="GO" id="GO:0003677">
    <property type="term" value="F:DNA binding"/>
    <property type="evidence" value="ECO:0007669"/>
    <property type="project" value="InterPro"/>
</dbReference>
<dbReference type="Proteomes" id="UP000235943">
    <property type="component" value="Unassembled WGS sequence"/>
</dbReference>
<dbReference type="EMBL" id="POUC01000146">
    <property type="protein sequence ID" value="PNG20399.1"/>
    <property type="molecule type" value="Genomic_DNA"/>
</dbReference>
<protein>
    <submittedName>
        <fullName evidence="2">Recombinase family protein</fullName>
    </submittedName>
</protein>
<dbReference type="InterPro" id="IPR038109">
    <property type="entry name" value="DNA_bind_recomb_sf"/>
</dbReference>
<comment type="caution">
    <text evidence="2">The sequence shown here is derived from an EMBL/GenBank/DDBJ whole genome shotgun (WGS) entry which is preliminary data.</text>
</comment>